<dbReference type="SUPFAM" id="SSF53850">
    <property type="entry name" value="Periplasmic binding protein-like II"/>
    <property type="match status" value="1"/>
</dbReference>
<dbReference type="InterPro" id="IPR000847">
    <property type="entry name" value="LysR_HTH_N"/>
</dbReference>
<dbReference type="Gene3D" id="1.10.10.10">
    <property type="entry name" value="Winged helix-like DNA-binding domain superfamily/Winged helix DNA-binding domain"/>
    <property type="match status" value="1"/>
</dbReference>
<dbReference type="FunFam" id="1.10.10.10:FF:000001">
    <property type="entry name" value="LysR family transcriptional regulator"/>
    <property type="match status" value="1"/>
</dbReference>
<dbReference type="Proteomes" id="UP000028488">
    <property type="component" value="Chromosome"/>
</dbReference>
<dbReference type="InterPro" id="IPR036390">
    <property type="entry name" value="WH_DNA-bd_sf"/>
</dbReference>
<evidence type="ECO:0000256" key="3">
    <source>
        <dbReference type="ARBA" id="ARBA00023125"/>
    </source>
</evidence>
<evidence type="ECO:0000256" key="1">
    <source>
        <dbReference type="ARBA" id="ARBA00009437"/>
    </source>
</evidence>
<organism evidence="7 8">
    <name type="scientific">Rhodococcus opacus</name>
    <name type="common">Nocardia opaca</name>
    <dbReference type="NCBI Taxonomy" id="37919"/>
    <lineage>
        <taxon>Bacteria</taxon>
        <taxon>Bacillati</taxon>
        <taxon>Actinomycetota</taxon>
        <taxon>Actinomycetes</taxon>
        <taxon>Mycobacteriales</taxon>
        <taxon>Nocardiaceae</taxon>
        <taxon>Rhodococcus</taxon>
    </lineage>
</organism>
<dbReference type="EMBL" id="CP008947">
    <property type="protein sequence ID" value="AII05939.1"/>
    <property type="molecule type" value="Genomic_DNA"/>
</dbReference>
<dbReference type="Gene3D" id="3.40.190.10">
    <property type="entry name" value="Periplasmic binding protein-like II"/>
    <property type="match status" value="2"/>
</dbReference>
<keyword evidence="3" id="KW-0238">DNA-binding</keyword>
<dbReference type="RefSeq" id="WP_128639784.1">
    <property type="nucleotide sequence ID" value="NZ_CP008947.1"/>
</dbReference>
<gene>
    <name evidence="7" type="ORF">EP51_15590</name>
</gene>
<name>A0A076ER52_RHOOP</name>
<protein>
    <submittedName>
        <fullName evidence="7">LysR family transcriptional regulator</fullName>
    </submittedName>
</protein>
<evidence type="ECO:0000256" key="4">
    <source>
        <dbReference type="ARBA" id="ARBA00023159"/>
    </source>
</evidence>
<dbReference type="InterPro" id="IPR036388">
    <property type="entry name" value="WH-like_DNA-bd_sf"/>
</dbReference>
<dbReference type="GO" id="GO:0003677">
    <property type="term" value="F:DNA binding"/>
    <property type="evidence" value="ECO:0007669"/>
    <property type="project" value="UniProtKB-KW"/>
</dbReference>
<dbReference type="InterPro" id="IPR005119">
    <property type="entry name" value="LysR_subst-bd"/>
</dbReference>
<feature type="domain" description="HTH lysR-type" evidence="6">
    <location>
        <begin position="1"/>
        <end position="58"/>
    </location>
</feature>
<proteinExistence type="inferred from homology"/>
<dbReference type="GO" id="GO:0032993">
    <property type="term" value="C:protein-DNA complex"/>
    <property type="evidence" value="ECO:0007669"/>
    <property type="project" value="TreeGrafter"/>
</dbReference>
<dbReference type="PANTHER" id="PTHR30346">
    <property type="entry name" value="TRANSCRIPTIONAL DUAL REGULATOR HCAR-RELATED"/>
    <property type="match status" value="1"/>
</dbReference>
<evidence type="ECO:0000313" key="7">
    <source>
        <dbReference type="EMBL" id="AII05939.1"/>
    </source>
</evidence>
<comment type="similarity">
    <text evidence="1">Belongs to the LysR transcriptional regulatory family.</text>
</comment>
<dbReference type="PRINTS" id="PR00039">
    <property type="entry name" value="HTHLYSR"/>
</dbReference>
<keyword evidence="4" id="KW-0010">Activator</keyword>
<dbReference type="Pfam" id="PF00126">
    <property type="entry name" value="HTH_1"/>
    <property type="match status" value="1"/>
</dbReference>
<evidence type="ECO:0000256" key="5">
    <source>
        <dbReference type="ARBA" id="ARBA00023163"/>
    </source>
</evidence>
<dbReference type="AlphaFoldDB" id="A0A076ER52"/>
<keyword evidence="2" id="KW-0805">Transcription regulation</keyword>
<dbReference type="SUPFAM" id="SSF46785">
    <property type="entry name" value="Winged helix' DNA-binding domain"/>
    <property type="match status" value="1"/>
</dbReference>
<dbReference type="CDD" id="cd08414">
    <property type="entry name" value="PBP2_LTTR_aromatics_like"/>
    <property type="match status" value="1"/>
</dbReference>
<reference evidence="7 8" key="1">
    <citation type="submission" date="2014-07" db="EMBL/GenBank/DDBJ databases">
        <title>Genome Sequence of Rhodococcus opacus Strain R7, a Biodegrader of Mono- and Polycyclic Aromatic Hydrocarbons.</title>
        <authorList>
            <person name="Di Gennaro P."/>
            <person name="Zampolli J."/>
            <person name="Presti I."/>
            <person name="Cappelletti M."/>
            <person name="D'Ursi P."/>
            <person name="Orro A."/>
            <person name="Mezzelani A."/>
            <person name="Milanesi L."/>
        </authorList>
    </citation>
    <scope>NUCLEOTIDE SEQUENCE [LARGE SCALE GENOMIC DNA]</scope>
    <source>
        <strain evidence="7 8">R7</strain>
    </source>
</reference>
<dbReference type="PANTHER" id="PTHR30346:SF28">
    <property type="entry name" value="HTH-TYPE TRANSCRIPTIONAL REGULATOR CYNR"/>
    <property type="match status" value="1"/>
</dbReference>
<evidence type="ECO:0000256" key="2">
    <source>
        <dbReference type="ARBA" id="ARBA00023015"/>
    </source>
</evidence>
<evidence type="ECO:0000259" key="6">
    <source>
        <dbReference type="PROSITE" id="PS50931"/>
    </source>
</evidence>
<sequence length="302" mass="32714">MEIRWMKSFVAVAEELNYGRAAEVLHIAQPAVSQQVQQLEKRLGVKLFDRTTRSVRLTAAGERFLQPCKDALAGIDRAVDAAVIADPAVEGRVRVGFSGAYGQTELSSLARSVRRRYPLIDLVLEGATVSGQILDEIWEGQLDLGIVSDAVSHPHVLTRQISVEYLSALLPSDHPLADRKSIDLAELRDETFVANPAATGSTLRRDLLAACRDAGYTPNIVQETTDGIVLTALVAAGVGVALVPGDVQTYPNRVVLVPLDTRRYEVRAALAWSDRPVSPVVQTVLDLAAEVLPSPDAVHDEQ</sequence>
<dbReference type="PROSITE" id="PS50931">
    <property type="entry name" value="HTH_LYSR"/>
    <property type="match status" value="1"/>
</dbReference>
<keyword evidence="5" id="KW-0804">Transcription</keyword>
<dbReference type="eggNOG" id="COG0583">
    <property type="taxonomic scope" value="Bacteria"/>
</dbReference>
<dbReference type="Pfam" id="PF03466">
    <property type="entry name" value="LysR_substrate"/>
    <property type="match status" value="1"/>
</dbReference>
<dbReference type="GO" id="GO:0003700">
    <property type="term" value="F:DNA-binding transcription factor activity"/>
    <property type="evidence" value="ECO:0007669"/>
    <property type="project" value="InterPro"/>
</dbReference>
<evidence type="ECO:0000313" key="8">
    <source>
        <dbReference type="Proteomes" id="UP000028488"/>
    </source>
</evidence>
<accession>A0A076ER52</accession>